<evidence type="ECO:0000256" key="10">
    <source>
        <dbReference type="SAM" id="MobiDB-lite"/>
    </source>
</evidence>
<evidence type="ECO:0000259" key="11">
    <source>
        <dbReference type="PROSITE" id="PS50195"/>
    </source>
</evidence>
<feature type="compositionally biased region" description="Acidic residues" evidence="10">
    <location>
        <begin position="143"/>
        <end position="164"/>
    </location>
</feature>
<feature type="compositionally biased region" description="Low complexity" evidence="10">
    <location>
        <begin position="114"/>
        <end position="140"/>
    </location>
</feature>
<dbReference type="SMART" id="SM00312">
    <property type="entry name" value="PX"/>
    <property type="match status" value="1"/>
</dbReference>
<sequence>MANYQQRISDLLECCQNEWVTLEALAREPNATSSIHYASKDLREGIKKLVQLQDNLDDIGTIVANNSEWNKKADILMEDVRKKLQFTSKLTANVKPQTSQSSPLRLSTSQSFKSTTFNHNTTTNTSRHSSSSNDKPNSISDIKEEDDEEEEGEEQFLDASEELPEQVASPVDFSVEPTSSNDFIKPSRSSSSSSLSRTQESRPAFGRRSILADEDMKVMNKEKKRSIFPLLKGLKTSQSTPINGAQAQINFFKNDTVEPDAKHFIFATDAIVDHPLRIGVGYGSYICYSCTILSDKGAPITVRKRYSDFVDLREELVKQYPTLKRSIPKLPPKKVVGKFTPAFVEQRRRDLEYFFKYVVLHPTLGASPIVRHWIAP</sequence>
<feature type="region of interest" description="Disordered" evidence="10">
    <location>
        <begin position="93"/>
        <end position="209"/>
    </location>
</feature>
<feature type="compositionally biased region" description="Polar residues" evidence="10">
    <location>
        <begin position="93"/>
        <end position="113"/>
    </location>
</feature>
<evidence type="ECO:0000256" key="3">
    <source>
        <dbReference type="ARBA" id="ARBA00007426"/>
    </source>
</evidence>
<dbReference type="Pfam" id="PF00787">
    <property type="entry name" value="PX"/>
    <property type="match status" value="1"/>
</dbReference>
<evidence type="ECO:0000256" key="9">
    <source>
        <dbReference type="ARBA" id="ARBA00033785"/>
    </source>
</evidence>
<dbReference type="PANTHER" id="PTHR10555">
    <property type="entry name" value="SORTING NEXIN"/>
    <property type="match status" value="1"/>
</dbReference>
<evidence type="ECO:0000256" key="2">
    <source>
        <dbReference type="ARBA" id="ARBA00004177"/>
    </source>
</evidence>
<dbReference type="InterPro" id="IPR036871">
    <property type="entry name" value="PX_dom_sf"/>
</dbReference>
<dbReference type="EMBL" id="DF836333">
    <property type="protein sequence ID" value="GAN03596.1"/>
    <property type="molecule type" value="Genomic_DNA"/>
</dbReference>
<evidence type="ECO:0000256" key="5">
    <source>
        <dbReference type="ARBA" id="ARBA00022753"/>
    </source>
</evidence>
<dbReference type="Gene3D" id="3.30.1520.10">
    <property type="entry name" value="Phox-like domain"/>
    <property type="match status" value="1"/>
</dbReference>
<dbReference type="STRING" id="91626.A0A0C9M3K6"/>
<keyword evidence="6" id="KW-0472">Membrane</keyword>
<gene>
    <name evidence="12" type="ORF">MAM1_0044d03051</name>
</gene>
<dbReference type="InterPro" id="IPR001683">
    <property type="entry name" value="PX_dom"/>
</dbReference>
<dbReference type="InterPro" id="IPR037917">
    <property type="entry name" value="Ypt35_PX"/>
</dbReference>
<feature type="domain" description="PX" evidence="11">
    <location>
        <begin position="266"/>
        <end position="376"/>
    </location>
</feature>
<dbReference type="GO" id="GO:0032266">
    <property type="term" value="F:phosphatidylinositol-3-phosphate binding"/>
    <property type="evidence" value="ECO:0007669"/>
    <property type="project" value="InterPro"/>
</dbReference>
<evidence type="ECO:0000313" key="13">
    <source>
        <dbReference type="Proteomes" id="UP000053815"/>
    </source>
</evidence>
<dbReference type="SUPFAM" id="SSF64268">
    <property type="entry name" value="PX domain"/>
    <property type="match status" value="1"/>
</dbReference>
<dbReference type="PROSITE" id="PS50195">
    <property type="entry name" value="PX"/>
    <property type="match status" value="1"/>
</dbReference>
<reference evidence="12" key="1">
    <citation type="submission" date="2014-09" db="EMBL/GenBank/DDBJ databases">
        <title>Draft genome sequence of an oleaginous Mucoromycotina fungus Mucor ambiguus NBRC6742.</title>
        <authorList>
            <person name="Takeda I."/>
            <person name="Yamane N."/>
            <person name="Morita T."/>
            <person name="Tamano K."/>
            <person name="Machida M."/>
            <person name="Baker S."/>
            <person name="Koike H."/>
        </authorList>
    </citation>
    <scope>NUCLEOTIDE SEQUENCE</scope>
    <source>
        <strain evidence="12">NBRC 6742</strain>
    </source>
</reference>
<evidence type="ECO:0000256" key="7">
    <source>
        <dbReference type="ARBA" id="ARBA00033728"/>
    </source>
</evidence>
<comment type="function">
    <text evidence="7">Recruits the lipid transfer protein VPS13 to endosomal and vacuolar membranes.</text>
</comment>
<evidence type="ECO:0000256" key="6">
    <source>
        <dbReference type="ARBA" id="ARBA00023136"/>
    </source>
</evidence>
<keyword evidence="13" id="KW-1185">Reference proteome</keyword>
<dbReference type="GO" id="GO:0005774">
    <property type="term" value="C:vacuolar membrane"/>
    <property type="evidence" value="ECO:0007669"/>
    <property type="project" value="UniProtKB-SubCell"/>
</dbReference>
<dbReference type="CDD" id="cd07280">
    <property type="entry name" value="PX_YPT35"/>
    <property type="match status" value="1"/>
</dbReference>
<dbReference type="GO" id="GO:0010008">
    <property type="term" value="C:endosome membrane"/>
    <property type="evidence" value="ECO:0007669"/>
    <property type="project" value="UniProtKB-SubCell"/>
</dbReference>
<accession>A0A0C9M3K6</accession>
<comment type="subcellular location">
    <subcellularLocation>
        <location evidence="2">Endosome</location>
    </subcellularLocation>
    <subcellularLocation>
        <location evidence="1">Vacuole membrane</location>
        <topology evidence="1">Peripheral membrane protein</topology>
    </subcellularLocation>
</comment>
<proteinExistence type="inferred from homology"/>
<keyword evidence="5" id="KW-0967">Endosome</keyword>
<keyword evidence="4" id="KW-0926">Vacuole</keyword>
<evidence type="ECO:0000313" key="12">
    <source>
        <dbReference type="EMBL" id="GAN03596.1"/>
    </source>
</evidence>
<dbReference type="PANTHER" id="PTHR10555:SF170">
    <property type="entry name" value="FI18122P1"/>
    <property type="match status" value="1"/>
</dbReference>
<comment type="similarity">
    <text evidence="3">Belongs to the YPT35 family.</text>
</comment>
<evidence type="ECO:0000256" key="8">
    <source>
        <dbReference type="ARBA" id="ARBA00033774"/>
    </source>
</evidence>
<dbReference type="OrthoDB" id="10254720at2759"/>
<name>A0A0C9M3K6_9FUNG</name>
<evidence type="ECO:0000256" key="1">
    <source>
        <dbReference type="ARBA" id="ARBA00004148"/>
    </source>
</evidence>
<protein>
    <recommendedName>
        <fullName evidence="8">Endosomal/vacuolar adapter protein YPT35</fullName>
    </recommendedName>
    <alternativeName>
        <fullName evidence="9">PX domain-containing protein YPT35</fullName>
    </alternativeName>
</protein>
<organism evidence="12">
    <name type="scientific">Mucor ambiguus</name>
    <dbReference type="NCBI Taxonomy" id="91626"/>
    <lineage>
        <taxon>Eukaryota</taxon>
        <taxon>Fungi</taxon>
        <taxon>Fungi incertae sedis</taxon>
        <taxon>Mucoromycota</taxon>
        <taxon>Mucoromycotina</taxon>
        <taxon>Mucoromycetes</taxon>
        <taxon>Mucorales</taxon>
        <taxon>Mucorineae</taxon>
        <taxon>Mucoraceae</taxon>
        <taxon>Mucor</taxon>
    </lineage>
</organism>
<evidence type="ECO:0000256" key="4">
    <source>
        <dbReference type="ARBA" id="ARBA00022554"/>
    </source>
</evidence>
<feature type="compositionally biased region" description="Low complexity" evidence="10">
    <location>
        <begin position="187"/>
        <end position="197"/>
    </location>
</feature>
<dbReference type="Proteomes" id="UP000053815">
    <property type="component" value="Unassembled WGS sequence"/>
</dbReference>
<dbReference type="AlphaFoldDB" id="A0A0C9M3K6"/>